<evidence type="ECO:0000256" key="4">
    <source>
        <dbReference type="ARBA" id="ARBA00022840"/>
    </source>
</evidence>
<dbReference type="GO" id="GO:0042242">
    <property type="term" value="F:cobyrinic acid a,c-diamide synthase activity"/>
    <property type="evidence" value="ECO:0007669"/>
    <property type="project" value="InterPro"/>
</dbReference>
<evidence type="ECO:0000256" key="3">
    <source>
        <dbReference type="ARBA" id="ARBA00022741"/>
    </source>
</evidence>
<dbReference type="PATRIC" id="fig|129848.4.peg.53"/>
<comment type="cofactor">
    <cofactor evidence="1">
        <name>Mg(2+)</name>
        <dbReference type="ChEBI" id="CHEBI:18420"/>
    </cofactor>
</comment>
<proteinExistence type="predicted"/>
<dbReference type="InterPro" id="IPR027417">
    <property type="entry name" value="P-loop_NTPase"/>
</dbReference>
<evidence type="ECO:0000259" key="7">
    <source>
        <dbReference type="Pfam" id="PF01656"/>
    </source>
</evidence>
<dbReference type="Pfam" id="PF07685">
    <property type="entry name" value="GATase_3"/>
    <property type="match status" value="1"/>
</dbReference>
<evidence type="ECO:0000256" key="5">
    <source>
        <dbReference type="ARBA" id="ARBA00022842"/>
    </source>
</evidence>
<dbReference type="InterPro" id="IPR029062">
    <property type="entry name" value="Class_I_gatase-like"/>
</dbReference>
<name>A0A1D3KZ91_9EURY</name>
<dbReference type="Gene3D" id="3.40.50.880">
    <property type="match status" value="1"/>
</dbReference>
<dbReference type="Pfam" id="PF01656">
    <property type="entry name" value="CbiA"/>
    <property type="match status" value="1"/>
</dbReference>
<feature type="domain" description="CobB/CobQ-like glutamine amidotransferase" evidence="8">
    <location>
        <begin position="40"/>
        <end position="198"/>
    </location>
</feature>
<evidence type="ECO:0000259" key="8">
    <source>
        <dbReference type="Pfam" id="PF07685"/>
    </source>
</evidence>
<gene>
    <name evidence="9" type="ORF">MCBB_0049</name>
</gene>
<dbReference type="Gene3D" id="3.40.50.300">
    <property type="entry name" value="P-loop containing nucleotide triphosphate hydrolases"/>
    <property type="match status" value="2"/>
</dbReference>
<keyword evidence="9" id="KW-0808">Transferase</keyword>
<sequence length="496" mass="54404">MKKIGFLYVKGAVPGFEDFGHLPTHLLKENGLVNGLPAHRELNGLIIPGGSIVESQSLTKDLEREVRLLDRDGKFIFGMCSGFQVLANKTDIGRKSPCPVEKEGLGLLDVTFHPMIGTDRVEAEITGNSFLTEGLIGEKITGFHCHTYGEIRGDAPSIIESTLKRMNYRDNPCRIISGVKNDDGNVVGTMVHGALDENPKLTQNILKFIDATEEDVKEIHDANKTLLSEIRKEIGVNTGIHADYRTGHSKSPRAVMIASTGSDSGKTFLTTGLAGVLKKRGYRVCVLKVGPDTRDIVPALYLNKEKMQPYSSIKIGELGWKDLKEILQDVKSQSYDFILIEGVMSIFTGLLNEKTPFSGAEIAKSADIPVILVSGCNKGGIETAAVDLVGHTEIMGKLGLKTRGVILNKVYDDGIADAATSFIKNRTGLDFVESIPKVKLAERGNTPEVELKLEDFCLNAMKTVEENLDVDMIIRMAEEIEFKGYNSFEDILKVFK</sequence>
<dbReference type="PROSITE" id="PS51273">
    <property type="entry name" value="GATASE_TYPE_1"/>
    <property type="match status" value="1"/>
</dbReference>
<keyword evidence="6 9" id="KW-0315">Glutamine amidotransferase</keyword>
<keyword evidence="3" id="KW-0547">Nucleotide-binding</keyword>
<dbReference type="Proteomes" id="UP000094707">
    <property type="component" value="Chromosome I"/>
</dbReference>
<dbReference type="InterPro" id="IPR004484">
    <property type="entry name" value="CbiA/CobB_synth"/>
</dbReference>
<dbReference type="InterPro" id="IPR002586">
    <property type="entry name" value="CobQ/CobB/MinD/ParA_Nub-bd_dom"/>
</dbReference>
<dbReference type="SUPFAM" id="SSF52540">
    <property type="entry name" value="P-loop containing nucleoside triphosphate hydrolases"/>
    <property type="match status" value="1"/>
</dbReference>
<protein>
    <submittedName>
        <fullName evidence="9">Putative glutamine amidotransferase-like protein MJ0138</fullName>
    </submittedName>
</protein>
<evidence type="ECO:0000256" key="1">
    <source>
        <dbReference type="ARBA" id="ARBA00001946"/>
    </source>
</evidence>
<keyword evidence="10" id="KW-1185">Reference proteome</keyword>
<dbReference type="STRING" id="118062.MCBB_0049"/>
<dbReference type="PANTHER" id="PTHR43873:SF2">
    <property type="entry name" value="COBYRIC ACID SYNTHASE"/>
    <property type="match status" value="1"/>
</dbReference>
<organism evidence="9 10">
    <name type="scientific">Methanobacterium congolense</name>
    <dbReference type="NCBI Taxonomy" id="118062"/>
    <lineage>
        <taxon>Archaea</taxon>
        <taxon>Methanobacteriati</taxon>
        <taxon>Methanobacteriota</taxon>
        <taxon>Methanomada group</taxon>
        <taxon>Methanobacteria</taxon>
        <taxon>Methanobacteriales</taxon>
        <taxon>Methanobacteriaceae</taxon>
        <taxon>Methanobacterium</taxon>
    </lineage>
</organism>
<evidence type="ECO:0000313" key="9">
    <source>
        <dbReference type="EMBL" id="SCG84638.1"/>
    </source>
</evidence>
<keyword evidence="5" id="KW-0460">Magnesium</keyword>
<dbReference type="SUPFAM" id="SSF52317">
    <property type="entry name" value="Class I glutamine amidotransferase-like"/>
    <property type="match status" value="1"/>
</dbReference>
<evidence type="ECO:0000313" key="10">
    <source>
        <dbReference type="Proteomes" id="UP000094707"/>
    </source>
</evidence>
<dbReference type="PANTHER" id="PTHR43873">
    <property type="entry name" value="COBYRINATE A,C-DIAMIDE SYNTHASE"/>
    <property type="match status" value="1"/>
</dbReference>
<dbReference type="GO" id="GO:0005524">
    <property type="term" value="F:ATP binding"/>
    <property type="evidence" value="ECO:0007669"/>
    <property type="project" value="UniProtKB-KW"/>
</dbReference>
<dbReference type="KEGG" id="mcub:MCBB_0049"/>
<dbReference type="NCBIfam" id="NF004921">
    <property type="entry name" value="PRK06278.1"/>
    <property type="match status" value="1"/>
</dbReference>
<reference evidence="9 10" key="1">
    <citation type="submission" date="2016-08" db="EMBL/GenBank/DDBJ databases">
        <authorList>
            <person name="Seilhamer J.J."/>
        </authorList>
    </citation>
    <scope>NUCLEOTIDE SEQUENCE [LARGE SCALE GENOMIC DNA]</scope>
    <source>
        <strain evidence="9">Buetzberg</strain>
    </source>
</reference>
<dbReference type="RefSeq" id="WP_071905722.1">
    <property type="nucleotide sequence ID" value="NZ_LT607756.1"/>
</dbReference>
<evidence type="ECO:0000256" key="6">
    <source>
        <dbReference type="ARBA" id="ARBA00022962"/>
    </source>
</evidence>
<dbReference type="EMBL" id="LT607756">
    <property type="protein sequence ID" value="SCG84638.1"/>
    <property type="molecule type" value="Genomic_DNA"/>
</dbReference>
<dbReference type="OrthoDB" id="26717at2157"/>
<dbReference type="GO" id="GO:0016740">
    <property type="term" value="F:transferase activity"/>
    <property type="evidence" value="ECO:0007669"/>
    <property type="project" value="UniProtKB-KW"/>
</dbReference>
<evidence type="ECO:0000256" key="2">
    <source>
        <dbReference type="ARBA" id="ARBA00022598"/>
    </source>
</evidence>
<dbReference type="PROSITE" id="PS51274">
    <property type="entry name" value="GATASE_COBBQ"/>
    <property type="match status" value="1"/>
</dbReference>
<dbReference type="GeneID" id="30410912"/>
<feature type="domain" description="CobQ/CobB/MinD/ParA nucleotide binding" evidence="7">
    <location>
        <begin position="255"/>
        <end position="439"/>
    </location>
</feature>
<keyword evidence="2" id="KW-0436">Ligase</keyword>
<keyword evidence="4" id="KW-0067">ATP-binding</keyword>
<dbReference type="InterPro" id="IPR011698">
    <property type="entry name" value="GATase_3"/>
</dbReference>
<dbReference type="AlphaFoldDB" id="A0A1D3KZ91"/>
<accession>A0A1D3KZ91</accession>